<evidence type="ECO:0000256" key="5">
    <source>
        <dbReference type="ARBA" id="ARBA00023004"/>
    </source>
</evidence>
<name>A0ABU5DFA6_9BURK</name>
<keyword evidence="4 7" id="KW-0560">Oxidoreductase</keyword>
<dbReference type="EMBL" id="JAXCLA010000002">
    <property type="protein sequence ID" value="MDY0744420.1"/>
    <property type="molecule type" value="Genomic_DNA"/>
</dbReference>
<evidence type="ECO:0000256" key="3">
    <source>
        <dbReference type="ARBA" id="ARBA00022964"/>
    </source>
</evidence>
<protein>
    <submittedName>
        <fullName evidence="7">DNA oxidative demethylase AlkB</fullName>
        <ecNumber evidence="7">1.14.11.33</ecNumber>
    </submittedName>
</protein>
<dbReference type="NCBIfam" id="NF011930">
    <property type="entry name" value="PRK15401.1"/>
    <property type="match status" value="1"/>
</dbReference>
<dbReference type="InterPro" id="IPR037151">
    <property type="entry name" value="AlkB-like_sf"/>
</dbReference>
<dbReference type="EC" id="1.14.11.33" evidence="7"/>
<dbReference type="InterPro" id="IPR005123">
    <property type="entry name" value="Oxoglu/Fe-dep_dioxygenase_dom"/>
</dbReference>
<evidence type="ECO:0000256" key="2">
    <source>
        <dbReference type="ARBA" id="ARBA00022723"/>
    </source>
</evidence>
<organism evidence="7 8">
    <name type="scientific">Roseateles agri</name>
    <dbReference type="NCBI Taxonomy" id="3098619"/>
    <lineage>
        <taxon>Bacteria</taxon>
        <taxon>Pseudomonadati</taxon>
        <taxon>Pseudomonadota</taxon>
        <taxon>Betaproteobacteria</taxon>
        <taxon>Burkholderiales</taxon>
        <taxon>Sphaerotilaceae</taxon>
        <taxon>Roseateles</taxon>
    </lineage>
</organism>
<evidence type="ECO:0000256" key="4">
    <source>
        <dbReference type="ARBA" id="ARBA00023002"/>
    </source>
</evidence>
<reference evidence="7 8" key="1">
    <citation type="submission" date="2023-11" db="EMBL/GenBank/DDBJ databases">
        <title>Paucibacter sp. nov., isolated from fresh soil in Korea.</title>
        <authorList>
            <person name="Le N.T.T."/>
        </authorList>
    </citation>
    <scope>NUCLEOTIDE SEQUENCE [LARGE SCALE GENOMIC DNA]</scope>
    <source>
        <strain evidence="7 8">R3-3</strain>
    </source>
</reference>
<proteinExistence type="predicted"/>
<dbReference type="Proteomes" id="UP001285263">
    <property type="component" value="Unassembled WGS sequence"/>
</dbReference>
<dbReference type="Pfam" id="PF13532">
    <property type="entry name" value="2OG-FeII_Oxy_2"/>
    <property type="match status" value="1"/>
</dbReference>
<comment type="caution">
    <text evidence="7">The sequence shown here is derived from an EMBL/GenBank/DDBJ whole genome shotgun (WGS) entry which is preliminary data.</text>
</comment>
<dbReference type="Gene3D" id="2.60.120.590">
    <property type="entry name" value="Alpha-ketoglutarate-dependent dioxygenase AlkB-like"/>
    <property type="match status" value="1"/>
</dbReference>
<evidence type="ECO:0000259" key="6">
    <source>
        <dbReference type="PROSITE" id="PS51471"/>
    </source>
</evidence>
<keyword evidence="3" id="KW-0223">Dioxygenase</keyword>
<comment type="cofactor">
    <cofactor evidence="1">
        <name>Fe(2+)</name>
        <dbReference type="ChEBI" id="CHEBI:29033"/>
    </cofactor>
</comment>
<dbReference type="PROSITE" id="PS51471">
    <property type="entry name" value="FE2OG_OXY"/>
    <property type="match status" value="1"/>
</dbReference>
<dbReference type="SUPFAM" id="SSF51197">
    <property type="entry name" value="Clavaminate synthase-like"/>
    <property type="match status" value="1"/>
</dbReference>
<evidence type="ECO:0000313" key="8">
    <source>
        <dbReference type="Proteomes" id="UP001285263"/>
    </source>
</evidence>
<keyword evidence="2" id="KW-0479">Metal-binding</keyword>
<keyword evidence="5" id="KW-0408">Iron</keyword>
<dbReference type="GO" id="GO:0035516">
    <property type="term" value="F:broad specificity oxidative DNA demethylase activity"/>
    <property type="evidence" value="ECO:0007669"/>
    <property type="project" value="UniProtKB-EC"/>
</dbReference>
<dbReference type="PANTHER" id="PTHR16557">
    <property type="entry name" value="ALKYLATED DNA REPAIR PROTEIN ALKB-RELATED"/>
    <property type="match status" value="1"/>
</dbReference>
<evidence type="ECO:0000313" key="7">
    <source>
        <dbReference type="EMBL" id="MDY0744420.1"/>
    </source>
</evidence>
<evidence type="ECO:0000256" key="1">
    <source>
        <dbReference type="ARBA" id="ARBA00001954"/>
    </source>
</evidence>
<dbReference type="InterPro" id="IPR027450">
    <property type="entry name" value="AlkB-like"/>
</dbReference>
<dbReference type="PANTHER" id="PTHR16557:SF2">
    <property type="entry name" value="NUCLEIC ACID DIOXYGENASE ALKBH1"/>
    <property type="match status" value="1"/>
</dbReference>
<sequence>MMNLDLFGDEAGTQDLAPGARLLRGFALDAAPALLDDVAAVQAQAPLRRMVTPGGLTMNVAMTNCGGLGWVSDARGYRYQATDPLSGEHWPALPGTFAALAHDAAEAAGYTGFAPDACLVNRYEPGTKLSLHQDRDEQDYGQPIVSVSLGLPAVFQFGGLKRSDRPARVPLVHGDVVVWGGPARLRFHGVLPLAEGTHPLLGRQRINLTFRKAG</sequence>
<dbReference type="InterPro" id="IPR004574">
    <property type="entry name" value="Alkb"/>
</dbReference>
<feature type="domain" description="Fe2OG dioxygenase" evidence="6">
    <location>
        <begin position="114"/>
        <end position="214"/>
    </location>
</feature>
<gene>
    <name evidence="7" type="primary">alkB</name>
    <name evidence="7" type="ORF">SNE35_07875</name>
</gene>
<keyword evidence="8" id="KW-1185">Reference proteome</keyword>
<accession>A0ABU5DFA6</accession>